<evidence type="ECO:0000256" key="8">
    <source>
        <dbReference type="ARBA" id="ARBA00049598"/>
    </source>
</evidence>
<evidence type="ECO:0000313" key="16">
    <source>
        <dbReference type="EMBL" id="CAH0014671.1"/>
    </source>
</evidence>
<dbReference type="PROSITE" id="PS51083">
    <property type="entry name" value="ZF_HIT"/>
    <property type="match status" value="1"/>
</dbReference>
<dbReference type="PANTHER" id="PTHR13483:SF11">
    <property type="entry name" value="ZINC FINGER HIT DOMAIN-CONTAINING PROTEIN 3"/>
    <property type="match status" value="1"/>
</dbReference>
<reference evidence="16" key="1">
    <citation type="submission" date="2021-10" db="EMBL/GenBank/DDBJ databases">
        <authorList>
            <person name="Piombo E."/>
        </authorList>
    </citation>
    <scope>NUCLEOTIDE SEQUENCE</scope>
</reference>
<dbReference type="InterPro" id="IPR057721">
    <property type="entry name" value="BCD1_alpha/beta"/>
</dbReference>
<keyword evidence="2" id="KW-0690">Ribosome biogenesis</keyword>
<dbReference type="PANTHER" id="PTHR13483">
    <property type="entry name" value="BOX C_D SNORNA PROTEIN 1-RELATED"/>
    <property type="match status" value="1"/>
</dbReference>
<feature type="region of interest" description="Disordered" evidence="14">
    <location>
        <begin position="350"/>
        <end position="442"/>
    </location>
</feature>
<evidence type="ECO:0000256" key="2">
    <source>
        <dbReference type="ARBA" id="ARBA00022517"/>
    </source>
</evidence>
<evidence type="ECO:0000256" key="1">
    <source>
        <dbReference type="ARBA" id="ARBA00022499"/>
    </source>
</evidence>
<dbReference type="OrthoDB" id="272357at2759"/>
<dbReference type="AlphaFoldDB" id="A0A9N9UYE7"/>
<dbReference type="SUPFAM" id="SSF144232">
    <property type="entry name" value="HIT/MYND zinc finger-like"/>
    <property type="match status" value="1"/>
</dbReference>
<dbReference type="EMBL" id="CABFNQ020000436">
    <property type="protein sequence ID" value="CAH0014671.1"/>
    <property type="molecule type" value="Genomic_DNA"/>
</dbReference>
<evidence type="ECO:0000256" key="11">
    <source>
        <dbReference type="ARBA" id="ARBA00068630"/>
    </source>
</evidence>
<keyword evidence="17" id="KW-1185">Reference proteome</keyword>
<evidence type="ECO:0000256" key="6">
    <source>
        <dbReference type="ARBA" id="ARBA00022833"/>
    </source>
</evidence>
<proteinExistence type="inferred from homology"/>
<keyword evidence="7" id="KW-0832">Ubl conjugation</keyword>
<comment type="caution">
    <text evidence="16">The sequence shown here is derived from an EMBL/GenBank/DDBJ whole genome shotgun (WGS) entry which is preliminary data.</text>
</comment>
<gene>
    <name evidence="16" type="ORF">CRHIZ90672A_00011675</name>
</gene>
<dbReference type="Gene3D" id="3.30.60.190">
    <property type="match status" value="1"/>
</dbReference>
<dbReference type="Proteomes" id="UP000696573">
    <property type="component" value="Unassembled WGS sequence"/>
</dbReference>
<dbReference type="GO" id="GO:0048254">
    <property type="term" value="P:snoRNA localization"/>
    <property type="evidence" value="ECO:0007669"/>
    <property type="project" value="TreeGrafter"/>
</dbReference>
<evidence type="ECO:0000256" key="4">
    <source>
        <dbReference type="ARBA" id="ARBA00022723"/>
    </source>
</evidence>
<dbReference type="GO" id="GO:0070761">
    <property type="term" value="C:pre-snoRNP complex"/>
    <property type="evidence" value="ECO:0007669"/>
    <property type="project" value="TreeGrafter"/>
</dbReference>
<comment type="similarity">
    <text evidence="9">Belongs to the BCD1 family.</text>
</comment>
<dbReference type="CDD" id="cd23023">
    <property type="entry name" value="zf-HIT_BCD1"/>
    <property type="match status" value="1"/>
</dbReference>
<dbReference type="GO" id="GO:0000463">
    <property type="term" value="P:maturation of LSU-rRNA from tricistronic rRNA transcript (SSU-rRNA, 5.8S rRNA, LSU-rRNA)"/>
    <property type="evidence" value="ECO:0007669"/>
    <property type="project" value="TreeGrafter"/>
</dbReference>
<sequence length="442" mass="49334">MSDPLLTSLCSICHVSPPKYKCPRCGTRTCSLPCTKKHKAWAECTGTRDPTVYKARKDLRTAAGIDHDYNFLHGMEVSMQRTEKHLVEDRGVVQTEELRPLTMQEVKWKVGRDGRKRKVLVTRVLREAKGRVFERFLAYGLRKLNIRILCAPRGMSREQENKTTLNRRSGRINWQVEWLTFDADEGGDSKMGKRATTRILSKSMDDVPLYRAYKDTLDGQKRLANKLAGISVSGRTGIQHMSAATWFPAPSTLQEPGTGSWVPAESVFATGSWPSDEEAELQRLHCFYLANPRQRPDQIQVVTKIESGDCLREILRNTNVFEFPTVYVLPQGQALPAGFVLGPKDLNEESTLPLRAGNKRKGVPDRNNNTSRSAKKRKQGGEAGEIGSDEDEVDEDAEDDAGPNNQSVGLELGEVLEEQSFGEEDDDDDSPTSSSGSDSDDD</sequence>
<evidence type="ECO:0000313" key="17">
    <source>
        <dbReference type="Proteomes" id="UP000696573"/>
    </source>
</evidence>
<dbReference type="Pfam" id="PF25790">
    <property type="entry name" value="BCD1"/>
    <property type="match status" value="1"/>
</dbReference>
<dbReference type="Pfam" id="PF04438">
    <property type="entry name" value="zf-HIT"/>
    <property type="match status" value="1"/>
</dbReference>
<evidence type="ECO:0000256" key="10">
    <source>
        <dbReference type="ARBA" id="ARBA00061949"/>
    </source>
</evidence>
<evidence type="ECO:0000256" key="7">
    <source>
        <dbReference type="ARBA" id="ARBA00022843"/>
    </source>
</evidence>
<evidence type="ECO:0000256" key="9">
    <source>
        <dbReference type="ARBA" id="ARBA00049654"/>
    </source>
</evidence>
<feature type="compositionally biased region" description="Low complexity" evidence="14">
    <location>
        <begin position="431"/>
        <end position="442"/>
    </location>
</feature>
<keyword evidence="5 13" id="KW-0863">Zinc-finger</keyword>
<comment type="function">
    <text evidence="8">Required for box C/D snoRNAs accumulation involved in snoRNA processing, snoRNA transport to the nucleolus and ribosome biogenesis.</text>
</comment>
<evidence type="ECO:0000256" key="14">
    <source>
        <dbReference type="SAM" id="MobiDB-lite"/>
    </source>
</evidence>
<keyword evidence="4" id="KW-0479">Metal-binding</keyword>
<dbReference type="FunFam" id="3.30.60.190:FF:000001">
    <property type="entry name" value="box C/D snoRNA protein 1"/>
    <property type="match status" value="1"/>
</dbReference>
<comment type="subunit">
    <text evidence="10">Interacts with FBL, SNU13, NOP58, NUFIP1, RUVBL1, RUVBL2 and TAF9. Interacts (via HIT-type zinc finger) with the RUVBL1/RUVBL2 complex in the presence of ADP.</text>
</comment>
<dbReference type="InterPro" id="IPR051639">
    <property type="entry name" value="BCD1"/>
</dbReference>
<accession>A0A9N9UYE7</accession>
<evidence type="ECO:0000256" key="5">
    <source>
        <dbReference type="ARBA" id="ARBA00022771"/>
    </source>
</evidence>
<dbReference type="GO" id="GO:0005634">
    <property type="term" value="C:nucleus"/>
    <property type="evidence" value="ECO:0007669"/>
    <property type="project" value="TreeGrafter"/>
</dbReference>
<keyword evidence="3" id="KW-0597">Phosphoprotein</keyword>
<name>A0A9N9UYE7_9HYPO</name>
<dbReference type="GO" id="GO:0000492">
    <property type="term" value="P:box C/D snoRNP assembly"/>
    <property type="evidence" value="ECO:0007669"/>
    <property type="project" value="TreeGrafter"/>
</dbReference>
<evidence type="ECO:0000256" key="12">
    <source>
        <dbReference type="ARBA" id="ARBA00077531"/>
    </source>
</evidence>
<keyword evidence="6" id="KW-0862">Zinc</keyword>
<protein>
    <recommendedName>
        <fullName evidence="11">Box C/D snoRNA protein 1</fullName>
    </recommendedName>
    <alternativeName>
        <fullName evidence="12">Zinc finger HIT domain-containing protein 6</fullName>
    </alternativeName>
</protein>
<dbReference type="InterPro" id="IPR007529">
    <property type="entry name" value="Znf_HIT"/>
</dbReference>
<evidence type="ECO:0000256" key="3">
    <source>
        <dbReference type="ARBA" id="ARBA00022553"/>
    </source>
</evidence>
<feature type="domain" description="HIT-type" evidence="15">
    <location>
        <begin position="10"/>
        <end position="44"/>
    </location>
</feature>
<keyword evidence="1" id="KW-1017">Isopeptide bond</keyword>
<dbReference type="GO" id="GO:0008270">
    <property type="term" value="F:zinc ion binding"/>
    <property type="evidence" value="ECO:0007669"/>
    <property type="project" value="UniProtKB-UniRule"/>
</dbReference>
<feature type="compositionally biased region" description="Acidic residues" evidence="14">
    <location>
        <begin position="387"/>
        <end position="401"/>
    </location>
</feature>
<feature type="compositionally biased region" description="Acidic residues" evidence="14">
    <location>
        <begin position="414"/>
        <end position="430"/>
    </location>
</feature>
<evidence type="ECO:0000256" key="13">
    <source>
        <dbReference type="PROSITE-ProRule" id="PRU00453"/>
    </source>
</evidence>
<organism evidence="16 17">
    <name type="scientific">Clonostachys rhizophaga</name>
    <dbReference type="NCBI Taxonomy" id="160324"/>
    <lineage>
        <taxon>Eukaryota</taxon>
        <taxon>Fungi</taxon>
        <taxon>Dikarya</taxon>
        <taxon>Ascomycota</taxon>
        <taxon>Pezizomycotina</taxon>
        <taxon>Sordariomycetes</taxon>
        <taxon>Hypocreomycetidae</taxon>
        <taxon>Hypocreales</taxon>
        <taxon>Bionectriaceae</taxon>
        <taxon>Clonostachys</taxon>
    </lineage>
</organism>
<evidence type="ECO:0000259" key="15">
    <source>
        <dbReference type="PROSITE" id="PS51083"/>
    </source>
</evidence>